<dbReference type="SUPFAM" id="SSF52540">
    <property type="entry name" value="P-loop containing nucleoside triphosphate hydrolases"/>
    <property type="match status" value="1"/>
</dbReference>
<evidence type="ECO:0000313" key="2">
    <source>
        <dbReference type="EMBL" id="CAI8029068.1"/>
    </source>
</evidence>
<protein>
    <recommendedName>
        <fullName evidence="4">DRTGG domain-containing protein</fullName>
    </recommendedName>
</protein>
<evidence type="ECO:0000256" key="1">
    <source>
        <dbReference type="ARBA" id="ARBA00022962"/>
    </source>
</evidence>
<evidence type="ECO:0000313" key="3">
    <source>
        <dbReference type="Proteomes" id="UP001174909"/>
    </source>
</evidence>
<organism evidence="2 3">
    <name type="scientific">Geodia barretti</name>
    <name type="common">Barrett's horny sponge</name>
    <dbReference type="NCBI Taxonomy" id="519541"/>
    <lineage>
        <taxon>Eukaryota</taxon>
        <taxon>Metazoa</taxon>
        <taxon>Porifera</taxon>
        <taxon>Demospongiae</taxon>
        <taxon>Heteroscleromorpha</taxon>
        <taxon>Tetractinellida</taxon>
        <taxon>Astrophorina</taxon>
        <taxon>Geodiidae</taxon>
        <taxon>Geodia</taxon>
    </lineage>
</organism>
<dbReference type="Pfam" id="PF13500">
    <property type="entry name" value="AAA_26"/>
    <property type="match status" value="1"/>
</dbReference>
<sequence>MPVAPVIVYLTGYRQHAGKTVTSLASSRSSAACSIPSTIGYIKPVGQEVSTLRDGMQVDKDVQLLSVFSSLPGFEPRHLSPVRFTSGFTRNYLESGDQEALTRTLERRILESVASLADKKVIIAEGSGHPGVGAIAGLSNADVGNLLNAEIVFLSEGGIGRAIDTLEVYMSYFLHKRCRVRGVIFNKLIPEKIRTLQRYLTEDALNSRFPGFGGNLSILGFIPTVQDLPQPSIDLVLNSLRHAEAIGDPRHPTWQRPCRTIRVISLPAQFLRPAQAIRRRDLVVISANSSPRIRSILSYHRQLGATRGIGGLVLTCDEGESLAPELRAEIIGAGLPTVLIRGDSAATEARLFGLYESTKLQVYDVDKVREVEELFSASFDVYRFLDVFGIE</sequence>
<dbReference type="InterPro" id="IPR027417">
    <property type="entry name" value="P-loop_NTPase"/>
</dbReference>
<evidence type="ECO:0008006" key="4">
    <source>
        <dbReference type="Google" id="ProtNLM"/>
    </source>
</evidence>
<proteinExistence type="predicted"/>
<dbReference type="EMBL" id="CASHTH010002379">
    <property type="protein sequence ID" value="CAI8029068.1"/>
    <property type="molecule type" value="Genomic_DNA"/>
</dbReference>
<comment type="caution">
    <text evidence="2">The sequence shown here is derived from an EMBL/GenBank/DDBJ whole genome shotgun (WGS) entry which is preliminary data.</text>
</comment>
<accession>A0AA35SFK2</accession>
<dbReference type="PANTHER" id="PTHR21343">
    <property type="entry name" value="DETHIOBIOTIN SYNTHETASE"/>
    <property type="match status" value="1"/>
</dbReference>
<reference evidence="2" key="1">
    <citation type="submission" date="2023-03" db="EMBL/GenBank/DDBJ databases">
        <authorList>
            <person name="Steffen K."/>
            <person name="Cardenas P."/>
        </authorList>
    </citation>
    <scope>NUCLEOTIDE SEQUENCE</scope>
</reference>
<dbReference type="AlphaFoldDB" id="A0AA35SFK2"/>
<dbReference type="PANTHER" id="PTHR21343:SF8">
    <property type="entry name" value="DRTGG DOMAIN-CONTAINING PROTEIN"/>
    <property type="match status" value="1"/>
</dbReference>
<dbReference type="Gene3D" id="3.40.50.300">
    <property type="entry name" value="P-loop containing nucleotide triphosphate hydrolases"/>
    <property type="match status" value="1"/>
</dbReference>
<keyword evidence="1" id="KW-0315">Glutamine amidotransferase</keyword>
<dbReference type="CDD" id="cd03109">
    <property type="entry name" value="DTBS"/>
    <property type="match status" value="1"/>
</dbReference>
<gene>
    <name evidence="2" type="ORF">GBAR_LOCUS16535</name>
</gene>
<name>A0AA35SFK2_GEOBA</name>
<dbReference type="Proteomes" id="UP001174909">
    <property type="component" value="Unassembled WGS sequence"/>
</dbReference>
<keyword evidence="3" id="KW-1185">Reference proteome</keyword>